<dbReference type="AlphaFoldDB" id="A0AAN5DAS7"/>
<keyword evidence="6" id="KW-0156">Chromatin regulator</keyword>
<keyword evidence="8" id="KW-0539">Nucleus</keyword>
<evidence type="ECO:0000256" key="6">
    <source>
        <dbReference type="ARBA" id="ARBA00022853"/>
    </source>
</evidence>
<reference evidence="13" key="1">
    <citation type="submission" date="2022-10" db="EMBL/GenBank/DDBJ databases">
        <title>Genome assembly of Pristionchus species.</title>
        <authorList>
            <person name="Yoshida K."/>
            <person name="Sommer R.J."/>
        </authorList>
    </citation>
    <scope>NUCLEOTIDE SEQUENCE [LARGE SCALE GENOMIC DNA]</scope>
    <source>
        <strain evidence="13">RS5460</strain>
    </source>
</reference>
<sequence length="468" mass="53052">LPQISWHNRASLLSIDIDEHDIGRGRYRIATCSMEKEIRIWEITFKEEKDATSTVNFISNIVGHHNSINTIQFHSINDERYLASGDSEGLLIIWRLTDKVPDSEESLESKENADLPPNKEHWVKLKAIRHDSDVTCVAWQPNGTRLASIGRDNNLLVHDATNGKRVLSVFNLREFPNGITWDPLGRYLITQSTDRRMEVIDAVKGTKLQMIQSFDFPSLSFASHITDAKKTKLFYDDQMMSFKRLPSFSPCGQLLVVPCAHIESRDKNFYGCYVFKRRDAVTSGKPSWILPFSKATFLVKMCPVLMALDENSTENYSGLPHRVVWLALTDQALIFYDSQHSSPIAYVADVHYLKLTDASWSRDGSLVAVTSMEGYCSFLRLSFDQWGLKVSPIPSFEATPEKKKKAPTKRQSSNAPLQSSPAPPTPKTPKTNSLLNFFGKNQQQKEIEGETPSPSERPKKRIKLITLD</sequence>
<dbReference type="PANTHER" id="PTHR15271">
    <property type="entry name" value="CHROMATIN ASSEMBLY FACTOR 1 SUBUNIT B"/>
    <property type="match status" value="1"/>
</dbReference>
<dbReference type="GO" id="GO:0033186">
    <property type="term" value="C:CAF-1 complex"/>
    <property type="evidence" value="ECO:0007669"/>
    <property type="project" value="TreeGrafter"/>
</dbReference>
<feature type="region of interest" description="Disordered" evidence="10">
    <location>
        <begin position="398"/>
        <end position="468"/>
    </location>
</feature>
<name>A0AAN5DAS7_9BILA</name>
<dbReference type="SMART" id="SM00320">
    <property type="entry name" value="WD40"/>
    <property type="match status" value="4"/>
</dbReference>
<accession>A0AAN5DAS7</accession>
<dbReference type="SUPFAM" id="SSF50978">
    <property type="entry name" value="WD40 repeat-like"/>
    <property type="match status" value="1"/>
</dbReference>
<evidence type="ECO:0000256" key="10">
    <source>
        <dbReference type="SAM" id="MobiDB-lite"/>
    </source>
</evidence>
<keyword evidence="13" id="KW-1185">Reference proteome</keyword>
<evidence type="ECO:0000256" key="4">
    <source>
        <dbReference type="ARBA" id="ARBA00022737"/>
    </source>
</evidence>
<dbReference type="PROSITE" id="PS50082">
    <property type="entry name" value="WD_REPEATS_2"/>
    <property type="match status" value="2"/>
</dbReference>
<dbReference type="InterPro" id="IPR055410">
    <property type="entry name" value="Beta-prop_CAF1B_HIR1"/>
</dbReference>
<feature type="non-terminal residue" evidence="12">
    <location>
        <position position="1"/>
    </location>
</feature>
<evidence type="ECO:0000256" key="1">
    <source>
        <dbReference type="ARBA" id="ARBA00004123"/>
    </source>
</evidence>
<keyword evidence="4" id="KW-0677">Repeat</keyword>
<protein>
    <recommendedName>
        <fullName evidence="11">CAF1B/HIR1 beta-propeller domain-containing protein</fullName>
    </recommendedName>
</protein>
<dbReference type="Gene3D" id="2.130.10.10">
    <property type="entry name" value="YVTN repeat-like/Quinoprotein amine dehydrogenase"/>
    <property type="match status" value="2"/>
</dbReference>
<evidence type="ECO:0000256" key="7">
    <source>
        <dbReference type="ARBA" id="ARBA00023204"/>
    </source>
</evidence>
<keyword evidence="3 9" id="KW-0853">WD repeat</keyword>
<dbReference type="GO" id="GO:0006281">
    <property type="term" value="P:DNA repair"/>
    <property type="evidence" value="ECO:0007669"/>
    <property type="project" value="UniProtKB-KW"/>
</dbReference>
<keyword evidence="7" id="KW-0234">DNA repair</keyword>
<evidence type="ECO:0000313" key="13">
    <source>
        <dbReference type="Proteomes" id="UP001328107"/>
    </source>
</evidence>
<feature type="compositionally biased region" description="Basic residues" evidence="10">
    <location>
        <begin position="458"/>
        <end position="468"/>
    </location>
</feature>
<comment type="subcellular location">
    <subcellularLocation>
        <location evidence="1">Nucleus</location>
    </subcellularLocation>
</comment>
<proteinExistence type="inferred from homology"/>
<dbReference type="Proteomes" id="UP001328107">
    <property type="component" value="Unassembled WGS sequence"/>
</dbReference>
<evidence type="ECO:0000256" key="5">
    <source>
        <dbReference type="ARBA" id="ARBA00022763"/>
    </source>
</evidence>
<evidence type="ECO:0000256" key="2">
    <source>
        <dbReference type="ARBA" id="ARBA00007306"/>
    </source>
</evidence>
<evidence type="ECO:0000256" key="8">
    <source>
        <dbReference type="ARBA" id="ARBA00023242"/>
    </source>
</evidence>
<evidence type="ECO:0000259" key="11">
    <source>
        <dbReference type="Pfam" id="PF24105"/>
    </source>
</evidence>
<dbReference type="Pfam" id="PF24105">
    <property type="entry name" value="Beta-prop_CAF1B_HIR1"/>
    <property type="match status" value="1"/>
</dbReference>
<comment type="caution">
    <text evidence="12">The sequence shown here is derived from an EMBL/GenBank/DDBJ whole genome shotgun (WGS) entry which is preliminary data.</text>
</comment>
<evidence type="ECO:0000256" key="9">
    <source>
        <dbReference type="PROSITE-ProRule" id="PRU00221"/>
    </source>
</evidence>
<dbReference type="EMBL" id="BTRK01000006">
    <property type="protein sequence ID" value="GMR59663.1"/>
    <property type="molecule type" value="Genomic_DNA"/>
</dbReference>
<dbReference type="InterPro" id="IPR001680">
    <property type="entry name" value="WD40_rpt"/>
</dbReference>
<dbReference type="InterPro" id="IPR015943">
    <property type="entry name" value="WD40/YVTN_repeat-like_dom_sf"/>
</dbReference>
<dbReference type="GO" id="GO:0006334">
    <property type="term" value="P:nucleosome assembly"/>
    <property type="evidence" value="ECO:0007669"/>
    <property type="project" value="TreeGrafter"/>
</dbReference>
<dbReference type="InterPro" id="IPR045145">
    <property type="entry name" value="PTHR15271"/>
</dbReference>
<dbReference type="GO" id="GO:0005634">
    <property type="term" value="C:nucleus"/>
    <property type="evidence" value="ECO:0007669"/>
    <property type="project" value="UniProtKB-SubCell"/>
</dbReference>
<feature type="repeat" description="WD" evidence="9">
    <location>
        <begin position="127"/>
        <end position="168"/>
    </location>
</feature>
<dbReference type="GO" id="GO:0006335">
    <property type="term" value="P:DNA replication-dependent chromatin assembly"/>
    <property type="evidence" value="ECO:0007669"/>
    <property type="project" value="InterPro"/>
</dbReference>
<feature type="compositionally biased region" description="Polar residues" evidence="10">
    <location>
        <begin position="432"/>
        <end position="442"/>
    </location>
</feature>
<feature type="compositionally biased region" description="Polar residues" evidence="10">
    <location>
        <begin position="410"/>
        <end position="420"/>
    </location>
</feature>
<evidence type="ECO:0000313" key="12">
    <source>
        <dbReference type="EMBL" id="GMR59663.1"/>
    </source>
</evidence>
<dbReference type="InterPro" id="IPR036322">
    <property type="entry name" value="WD40_repeat_dom_sf"/>
</dbReference>
<comment type="similarity">
    <text evidence="2">Belongs to the WD repeat HIR1 family.</text>
</comment>
<dbReference type="PANTHER" id="PTHR15271:SF4">
    <property type="entry name" value="CHROMATIN ASSEMBLY FACTOR 1 SUBUNIT B"/>
    <property type="match status" value="1"/>
</dbReference>
<feature type="repeat" description="WD" evidence="9">
    <location>
        <begin position="61"/>
        <end position="96"/>
    </location>
</feature>
<evidence type="ECO:0000256" key="3">
    <source>
        <dbReference type="ARBA" id="ARBA00022574"/>
    </source>
</evidence>
<feature type="domain" description="CAF1B/HIR1 beta-propeller" evidence="11">
    <location>
        <begin position="2"/>
        <end position="381"/>
    </location>
</feature>
<keyword evidence="5" id="KW-0227">DNA damage</keyword>
<organism evidence="12 13">
    <name type="scientific">Pristionchus mayeri</name>
    <dbReference type="NCBI Taxonomy" id="1317129"/>
    <lineage>
        <taxon>Eukaryota</taxon>
        <taxon>Metazoa</taxon>
        <taxon>Ecdysozoa</taxon>
        <taxon>Nematoda</taxon>
        <taxon>Chromadorea</taxon>
        <taxon>Rhabditida</taxon>
        <taxon>Rhabditina</taxon>
        <taxon>Diplogasteromorpha</taxon>
        <taxon>Diplogasteroidea</taxon>
        <taxon>Neodiplogasteridae</taxon>
        <taxon>Pristionchus</taxon>
    </lineage>
</organism>
<gene>
    <name evidence="12" type="ORF">PMAYCL1PPCAC_29858</name>
</gene>